<protein>
    <recommendedName>
        <fullName evidence="2">BAAT/Acyl-CoA thioester hydrolase C-terminal domain-containing protein</fullName>
    </recommendedName>
</protein>
<dbReference type="GO" id="GO:0006637">
    <property type="term" value="P:acyl-CoA metabolic process"/>
    <property type="evidence" value="ECO:0007669"/>
    <property type="project" value="InterPro"/>
</dbReference>
<gene>
    <name evidence="3" type="ORF">D7316_02876</name>
</gene>
<accession>A0A3G8JNQ5</accession>
<dbReference type="InterPro" id="IPR016662">
    <property type="entry name" value="Acyl-CoA_thioEstase_long-chain"/>
</dbReference>
<dbReference type="Gene3D" id="3.40.50.1820">
    <property type="entry name" value="alpha/beta hydrolase"/>
    <property type="match status" value="1"/>
</dbReference>
<proteinExistence type="predicted"/>
<dbReference type="Proteomes" id="UP000271469">
    <property type="component" value="Chromosome"/>
</dbReference>
<evidence type="ECO:0000256" key="1">
    <source>
        <dbReference type="PIRSR" id="PIRSR016521-1"/>
    </source>
</evidence>
<name>A0A3G8JNQ5_9ACTN</name>
<dbReference type="AlphaFoldDB" id="A0A3G8JNQ5"/>
<dbReference type="GO" id="GO:0047617">
    <property type="term" value="F:fatty acyl-CoA hydrolase activity"/>
    <property type="evidence" value="ECO:0007669"/>
    <property type="project" value="TreeGrafter"/>
</dbReference>
<dbReference type="PIRSF" id="PIRSF016521">
    <property type="entry name" value="Acyl-CoA_hydro"/>
    <property type="match status" value="1"/>
</dbReference>
<feature type="domain" description="BAAT/Acyl-CoA thioester hydrolase C-terminal" evidence="2">
    <location>
        <begin position="309"/>
        <end position="416"/>
    </location>
</feature>
<dbReference type="PANTHER" id="PTHR10824:SF4">
    <property type="entry name" value="ACYL-COENZYME A THIOESTERASE 1-LIKE"/>
    <property type="match status" value="1"/>
</dbReference>
<dbReference type="KEGG" id="gom:D7316_02876"/>
<dbReference type="RefSeq" id="WP_124708812.1">
    <property type="nucleotide sequence ID" value="NZ_CP033972.1"/>
</dbReference>
<reference evidence="3 4" key="1">
    <citation type="submission" date="2018-11" db="EMBL/GenBank/DDBJ databases">
        <title>Gordonia insulae sp. nov., isolated from an island soil.</title>
        <authorList>
            <person name="Kim Y.S."/>
            <person name="Kim S.B."/>
        </authorList>
    </citation>
    <scope>NUCLEOTIDE SEQUENCE [LARGE SCALE GENOMIC DNA]</scope>
    <source>
        <strain evidence="3 4">MMS17-SY073</strain>
    </source>
</reference>
<evidence type="ECO:0000313" key="4">
    <source>
        <dbReference type="Proteomes" id="UP000271469"/>
    </source>
</evidence>
<dbReference type="InterPro" id="IPR029058">
    <property type="entry name" value="AB_hydrolase_fold"/>
</dbReference>
<dbReference type="GO" id="GO:0006631">
    <property type="term" value="P:fatty acid metabolic process"/>
    <property type="evidence" value="ECO:0007669"/>
    <property type="project" value="TreeGrafter"/>
</dbReference>
<feature type="active site" description="Charge relay system" evidence="1">
    <location>
        <position position="212"/>
    </location>
</feature>
<sequence length="417" mass="43798">MKLHISSPSELIDSPVSFRVSDTEASSVVLVVRVTDAEGHPWQSIHDYQVGDDGVVEIPDPDEPWTSMEFVSEATAPVVFTGCETGLDFVITATAEREAASLTVRRSWGVGLVTDRIEGDGWVLACYRPAVTEGPLPGVIVVPGTLVSGATQATAALFASHGYAAGVLYYTQQPGLPDSVARIAVESIEAGMRSFAALLYVDSERVAVHAGSVGCQTALATLSGARDFRAKAVVLVAPSHVVFQALRNDGPPPKASALTRGAVDLPYVPVKAEKLFSQLIKNQVRRLFSRRPTSMAIATRTAYAAGLADGDAVEAAVIPVEEVDAPILGIAGDDDQSYPADEMVRAIMDRRSSAGVGAADELHVYTGAGHFIRPPATPTTVDRSDGLVAGGTPRGSAVAQRDAWNRTLAFLGTHLGG</sequence>
<dbReference type="InterPro" id="IPR014940">
    <property type="entry name" value="BAAT_C"/>
</dbReference>
<dbReference type="EMBL" id="CP033972">
    <property type="protein sequence ID" value="AZG46275.1"/>
    <property type="molecule type" value="Genomic_DNA"/>
</dbReference>
<dbReference type="OrthoDB" id="3189021at2"/>
<evidence type="ECO:0000313" key="3">
    <source>
        <dbReference type="EMBL" id="AZG46275.1"/>
    </source>
</evidence>
<dbReference type="Pfam" id="PF08840">
    <property type="entry name" value="BAAT_C"/>
    <property type="match status" value="1"/>
</dbReference>
<organism evidence="3 4">
    <name type="scientific">Gordonia insulae</name>
    <dbReference type="NCBI Taxonomy" id="2420509"/>
    <lineage>
        <taxon>Bacteria</taxon>
        <taxon>Bacillati</taxon>
        <taxon>Actinomycetota</taxon>
        <taxon>Actinomycetes</taxon>
        <taxon>Mycobacteriales</taxon>
        <taxon>Gordoniaceae</taxon>
        <taxon>Gordonia</taxon>
    </lineage>
</organism>
<feature type="active site" description="Charge relay system" evidence="1">
    <location>
        <position position="335"/>
    </location>
</feature>
<dbReference type="SUPFAM" id="SSF53474">
    <property type="entry name" value="alpha/beta-Hydrolases"/>
    <property type="match status" value="1"/>
</dbReference>
<keyword evidence="4" id="KW-1185">Reference proteome</keyword>
<feature type="active site" description="Charge relay system" evidence="1">
    <location>
        <position position="370"/>
    </location>
</feature>
<dbReference type="PANTHER" id="PTHR10824">
    <property type="entry name" value="ACYL-COENZYME A THIOESTERASE-RELATED"/>
    <property type="match status" value="1"/>
</dbReference>
<evidence type="ECO:0000259" key="2">
    <source>
        <dbReference type="Pfam" id="PF08840"/>
    </source>
</evidence>